<name>A0A445KEE1_GLYSO</name>
<sequence length="104" mass="10970">MSGHYCVVGGVLPHRAMNTDLVLTRSVTSSQCATHQDITGMAIFGLWLPFHVLENHVQIKKGDGDKGRRVWKSGTGDLGDATVAAEAHGGGGVRAHHGLTLAET</sequence>
<accession>A0A445KEE1</accession>
<reference evidence="1 2" key="1">
    <citation type="submission" date="2018-09" db="EMBL/GenBank/DDBJ databases">
        <title>A high-quality reference genome of wild soybean provides a powerful tool to mine soybean genomes.</title>
        <authorList>
            <person name="Xie M."/>
            <person name="Chung C.Y.L."/>
            <person name="Li M.-W."/>
            <person name="Wong F.-L."/>
            <person name="Chan T.-F."/>
            <person name="Lam H.-M."/>
        </authorList>
    </citation>
    <scope>NUCLEOTIDE SEQUENCE [LARGE SCALE GENOMIC DNA]</scope>
    <source>
        <strain evidence="2">cv. W05</strain>
        <tissue evidence="1">Hypocotyl of etiolated seedlings</tissue>
    </source>
</reference>
<keyword evidence="2" id="KW-1185">Reference proteome</keyword>
<organism evidence="1 2">
    <name type="scientific">Glycine soja</name>
    <name type="common">Wild soybean</name>
    <dbReference type="NCBI Taxonomy" id="3848"/>
    <lineage>
        <taxon>Eukaryota</taxon>
        <taxon>Viridiplantae</taxon>
        <taxon>Streptophyta</taxon>
        <taxon>Embryophyta</taxon>
        <taxon>Tracheophyta</taxon>
        <taxon>Spermatophyta</taxon>
        <taxon>Magnoliopsida</taxon>
        <taxon>eudicotyledons</taxon>
        <taxon>Gunneridae</taxon>
        <taxon>Pentapetalae</taxon>
        <taxon>rosids</taxon>
        <taxon>fabids</taxon>
        <taxon>Fabales</taxon>
        <taxon>Fabaceae</taxon>
        <taxon>Papilionoideae</taxon>
        <taxon>50 kb inversion clade</taxon>
        <taxon>NPAAA clade</taxon>
        <taxon>indigoferoid/millettioid clade</taxon>
        <taxon>Phaseoleae</taxon>
        <taxon>Glycine</taxon>
        <taxon>Glycine subgen. Soja</taxon>
    </lineage>
</organism>
<dbReference type="EMBL" id="QZWG01000006">
    <property type="protein sequence ID" value="RZC09204.1"/>
    <property type="molecule type" value="Genomic_DNA"/>
</dbReference>
<comment type="caution">
    <text evidence="1">The sequence shown here is derived from an EMBL/GenBank/DDBJ whole genome shotgun (WGS) entry which is preliminary data.</text>
</comment>
<evidence type="ECO:0000313" key="2">
    <source>
        <dbReference type="Proteomes" id="UP000289340"/>
    </source>
</evidence>
<dbReference type="Proteomes" id="UP000289340">
    <property type="component" value="Chromosome 6"/>
</dbReference>
<gene>
    <name evidence="1" type="ORF">D0Y65_015809</name>
</gene>
<dbReference type="AlphaFoldDB" id="A0A445KEE1"/>
<evidence type="ECO:0000313" key="1">
    <source>
        <dbReference type="EMBL" id="RZC09204.1"/>
    </source>
</evidence>
<proteinExistence type="predicted"/>
<protein>
    <submittedName>
        <fullName evidence="1">Uncharacterized protein</fullName>
    </submittedName>
</protein>